<dbReference type="Proteomes" id="UP001152888">
    <property type="component" value="Unassembled WGS sequence"/>
</dbReference>
<evidence type="ECO:0000256" key="1">
    <source>
        <dbReference type="SAM" id="MobiDB-lite"/>
    </source>
</evidence>
<evidence type="ECO:0000313" key="2">
    <source>
        <dbReference type="EMBL" id="CAH1979548.1"/>
    </source>
</evidence>
<gene>
    <name evidence="2" type="ORF">ACAOBT_LOCUS13495</name>
</gene>
<protein>
    <submittedName>
        <fullName evidence="2">Uncharacterized protein</fullName>
    </submittedName>
</protein>
<comment type="caution">
    <text evidence="2">The sequence shown here is derived from an EMBL/GenBank/DDBJ whole genome shotgun (WGS) entry which is preliminary data.</text>
</comment>
<dbReference type="InterPro" id="IPR036691">
    <property type="entry name" value="Endo/exonu/phosph_ase_sf"/>
</dbReference>
<dbReference type="OrthoDB" id="6783819at2759"/>
<sequence>MSGSAKGHPNKPFSEPAAPKYGKGKPKQQDVKILHINVRSVRRKIDELEAFLADENIDVLCLTEHWLTKEEMELVHLQRYMMRGSSERKHFTDLLQGILIPSWNPWSIAGNIVNHIPDLHLDPVNNIDLLVPLPLFSFSEVTFNEVRDVEMESERKIVTRDTSSLSSSPVDFTETRRGLDFYSCSH</sequence>
<reference evidence="2" key="1">
    <citation type="submission" date="2022-03" db="EMBL/GenBank/DDBJ databases">
        <authorList>
            <person name="Sayadi A."/>
        </authorList>
    </citation>
    <scope>NUCLEOTIDE SEQUENCE</scope>
</reference>
<dbReference type="Gene3D" id="3.60.10.10">
    <property type="entry name" value="Endonuclease/exonuclease/phosphatase"/>
    <property type="match status" value="1"/>
</dbReference>
<dbReference type="AlphaFoldDB" id="A0A9P0KQM9"/>
<keyword evidence="3" id="KW-1185">Reference proteome</keyword>
<name>A0A9P0KQM9_ACAOB</name>
<dbReference type="SUPFAM" id="SSF56219">
    <property type="entry name" value="DNase I-like"/>
    <property type="match status" value="1"/>
</dbReference>
<proteinExistence type="predicted"/>
<dbReference type="EMBL" id="CAKOFQ010006881">
    <property type="protein sequence ID" value="CAH1979548.1"/>
    <property type="molecule type" value="Genomic_DNA"/>
</dbReference>
<evidence type="ECO:0000313" key="3">
    <source>
        <dbReference type="Proteomes" id="UP001152888"/>
    </source>
</evidence>
<feature type="region of interest" description="Disordered" evidence="1">
    <location>
        <begin position="1"/>
        <end position="28"/>
    </location>
</feature>
<accession>A0A9P0KQM9</accession>
<organism evidence="2 3">
    <name type="scientific">Acanthoscelides obtectus</name>
    <name type="common">Bean weevil</name>
    <name type="synonym">Bruchus obtectus</name>
    <dbReference type="NCBI Taxonomy" id="200917"/>
    <lineage>
        <taxon>Eukaryota</taxon>
        <taxon>Metazoa</taxon>
        <taxon>Ecdysozoa</taxon>
        <taxon>Arthropoda</taxon>
        <taxon>Hexapoda</taxon>
        <taxon>Insecta</taxon>
        <taxon>Pterygota</taxon>
        <taxon>Neoptera</taxon>
        <taxon>Endopterygota</taxon>
        <taxon>Coleoptera</taxon>
        <taxon>Polyphaga</taxon>
        <taxon>Cucujiformia</taxon>
        <taxon>Chrysomeloidea</taxon>
        <taxon>Chrysomelidae</taxon>
        <taxon>Bruchinae</taxon>
        <taxon>Bruchini</taxon>
        <taxon>Acanthoscelides</taxon>
    </lineage>
</organism>